<dbReference type="AlphaFoldDB" id="A0ABD2XMT4"/>
<evidence type="ECO:0000313" key="1">
    <source>
        <dbReference type="EMBL" id="KAL3406791.1"/>
    </source>
</evidence>
<dbReference type="Proteomes" id="UP001627154">
    <property type="component" value="Unassembled WGS sequence"/>
</dbReference>
<comment type="caution">
    <text evidence="1">The sequence shown here is derived from an EMBL/GenBank/DDBJ whole genome shotgun (WGS) entry which is preliminary data.</text>
</comment>
<gene>
    <name evidence="1" type="ORF">TKK_000925</name>
</gene>
<accession>A0ABD2XMT4</accession>
<dbReference type="EMBL" id="JBJJXI010000018">
    <property type="protein sequence ID" value="KAL3406791.1"/>
    <property type="molecule type" value="Genomic_DNA"/>
</dbReference>
<protein>
    <submittedName>
        <fullName evidence="1">Uncharacterized protein</fullName>
    </submittedName>
</protein>
<proteinExistence type="predicted"/>
<name>A0ABD2XMT4_9HYME</name>
<reference evidence="1 2" key="1">
    <citation type="journal article" date="2024" name="bioRxiv">
        <title>A reference genome for Trichogramma kaykai: A tiny desert-dwelling parasitoid wasp with competing sex-ratio distorters.</title>
        <authorList>
            <person name="Culotta J."/>
            <person name="Lindsey A.R."/>
        </authorList>
    </citation>
    <scope>NUCLEOTIDE SEQUENCE [LARGE SCALE GENOMIC DNA]</scope>
    <source>
        <strain evidence="1 2">KSX58</strain>
    </source>
</reference>
<evidence type="ECO:0000313" key="2">
    <source>
        <dbReference type="Proteomes" id="UP001627154"/>
    </source>
</evidence>
<sequence length="88" mass="10376">MILRQDFDLFIPLDRREKFRERRSFARGAVPRVEAELLCNYIIAREHSLSMYRYIYIAQFKWPIVEGCPSASSGIIMRNECETPFAEG</sequence>
<keyword evidence="2" id="KW-1185">Reference proteome</keyword>
<organism evidence="1 2">
    <name type="scientific">Trichogramma kaykai</name>
    <dbReference type="NCBI Taxonomy" id="54128"/>
    <lineage>
        <taxon>Eukaryota</taxon>
        <taxon>Metazoa</taxon>
        <taxon>Ecdysozoa</taxon>
        <taxon>Arthropoda</taxon>
        <taxon>Hexapoda</taxon>
        <taxon>Insecta</taxon>
        <taxon>Pterygota</taxon>
        <taxon>Neoptera</taxon>
        <taxon>Endopterygota</taxon>
        <taxon>Hymenoptera</taxon>
        <taxon>Apocrita</taxon>
        <taxon>Proctotrupomorpha</taxon>
        <taxon>Chalcidoidea</taxon>
        <taxon>Trichogrammatidae</taxon>
        <taxon>Trichogramma</taxon>
    </lineage>
</organism>